<dbReference type="AlphaFoldDB" id="A0AAJ7L6D1"/>
<dbReference type="Pfam" id="PF10551">
    <property type="entry name" value="MULE"/>
    <property type="match status" value="1"/>
</dbReference>
<gene>
    <name evidence="3" type="primary">LOC108864344</name>
</gene>
<proteinExistence type="predicted"/>
<dbReference type="InterPro" id="IPR018289">
    <property type="entry name" value="MULE_transposase_dom"/>
</dbReference>
<accession>A0AAJ7L6D1</accession>
<dbReference type="RefSeq" id="XP_018495297.1">
    <property type="nucleotide sequence ID" value="XM_018639781.1"/>
</dbReference>
<dbReference type="Proteomes" id="UP000694867">
    <property type="component" value="Unplaced"/>
</dbReference>
<keyword evidence="2" id="KW-1185">Reference proteome</keyword>
<name>A0AAJ7L6D1_9ACAR</name>
<evidence type="ECO:0000313" key="2">
    <source>
        <dbReference type="Proteomes" id="UP000694867"/>
    </source>
</evidence>
<evidence type="ECO:0000313" key="3">
    <source>
        <dbReference type="RefSeq" id="XP_018495297.1"/>
    </source>
</evidence>
<dbReference type="GeneID" id="108864344"/>
<sequence length="234" mass="27767">MDGTFRVVPTIFSQLYIIHGFFRGEKVPFAYFLLPNKSKETYMRMFEPLKNYAISIGRNFEPPTFHLDYEISTLRAIRESFPNSEVKGYLFHFNQCLWREVQGSGLVTFYRECGVKRIIRSTAALALVPLNRIEDAWLDTNADSSSSEHPAHAKLEDFKLYFINTWMENETVFPRRMWNHYHNFGARSTNHLEGWHTALNRIIEKSHVNLYEVIKRLQGQEEKFRLDMTRSRMR</sequence>
<reference evidence="3" key="1">
    <citation type="submission" date="2025-08" db="UniProtKB">
        <authorList>
            <consortium name="RefSeq"/>
        </authorList>
    </citation>
    <scope>IDENTIFICATION</scope>
</reference>
<organism evidence="2 3">
    <name type="scientific">Galendromus occidentalis</name>
    <name type="common">western predatory mite</name>
    <dbReference type="NCBI Taxonomy" id="34638"/>
    <lineage>
        <taxon>Eukaryota</taxon>
        <taxon>Metazoa</taxon>
        <taxon>Ecdysozoa</taxon>
        <taxon>Arthropoda</taxon>
        <taxon>Chelicerata</taxon>
        <taxon>Arachnida</taxon>
        <taxon>Acari</taxon>
        <taxon>Parasitiformes</taxon>
        <taxon>Mesostigmata</taxon>
        <taxon>Gamasina</taxon>
        <taxon>Phytoseioidea</taxon>
        <taxon>Phytoseiidae</taxon>
        <taxon>Typhlodrominae</taxon>
        <taxon>Galendromus</taxon>
    </lineage>
</organism>
<dbReference type="KEGG" id="goe:108864344"/>
<protein>
    <submittedName>
        <fullName evidence="3">Uncharacterized protein LOC108864344</fullName>
    </submittedName>
</protein>
<feature type="domain" description="MULE transposase" evidence="1">
    <location>
        <begin position="1"/>
        <end position="95"/>
    </location>
</feature>
<evidence type="ECO:0000259" key="1">
    <source>
        <dbReference type="Pfam" id="PF10551"/>
    </source>
</evidence>